<name>A0A133KAV6_9FIRM</name>
<evidence type="ECO:0000259" key="8">
    <source>
        <dbReference type="PROSITE" id="PS50893"/>
    </source>
</evidence>
<dbReference type="GO" id="GO:0016887">
    <property type="term" value="F:ATP hydrolysis activity"/>
    <property type="evidence" value="ECO:0007669"/>
    <property type="project" value="InterPro"/>
</dbReference>
<comment type="caution">
    <text evidence="9">The sequence shown here is derived from an EMBL/GenBank/DDBJ whole genome shotgun (WGS) entry which is preliminary data.</text>
</comment>
<dbReference type="SMART" id="SM00930">
    <property type="entry name" value="NIL"/>
    <property type="match status" value="1"/>
</dbReference>
<dbReference type="InterPro" id="IPR003593">
    <property type="entry name" value="AAA+_ATPase"/>
</dbReference>
<proteinExistence type="predicted"/>
<dbReference type="AlphaFoldDB" id="A0A133KAV6"/>
<evidence type="ECO:0000313" key="10">
    <source>
        <dbReference type="Proteomes" id="UP000070383"/>
    </source>
</evidence>
<dbReference type="InterPro" id="IPR041701">
    <property type="entry name" value="MetN_ABC"/>
</dbReference>
<evidence type="ECO:0000256" key="2">
    <source>
        <dbReference type="ARBA" id="ARBA00022475"/>
    </source>
</evidence>
<sequence>MIELNNITVDFDGFKAVDNVSIKIEKQDAFGIVGFSGAGKSTLVRTINLLQRPSQGEVIVKGEKLLDLSNKELRERRKKIGMIFQHFNLLNNLTVLDNVIFPIKRDKSTSKEEKIKKAKDLLELVGIADKIDSYPRELSGGQKQRCAIARALASDPEILLCDEATSALDPKTTKQILALLKELNEKLKLTIVIITHQMEVVKDLCNKCAVMQNGKVVEEGSTLDIFSDPKEKLTREFVETSTNVEQTIADVKENIGILRDDEILVQLNYKGASTTEPLINEIYEKFKIKTNILAANIEFIGSTPVGNLIVTFKGSEGSLDNVLTYLKDKDVRIKILGGKDGIL</sequence>
<dbReference type="InterPro" id="IPR050086">
    <property type="entry name" value="MetN_ABC_transporter-like"/>
</dbReference>
<dbReference type="SUPFAM" id="SSF55021">
    <property type="entry name" value="ACT-like"/>
    <property type="match status" value="1"/>
</dbReference>
<protein>
    <submittedName>
        <fullName evidence="9">ABC transporter, ATP-binding protein</fullName>
    </submittedName>
</protein>
<dbReference type="CDD" id="cd03258">
    <property type="entry name" value="ABC_MetN_methionine_transporter"/>
    <property type="match status" value="1"/>
</dbReference>
<accession>A0A133KAV6</accession>
<dbReference type="InterPro" id="IPR018449">
    <property type="entry name" value="NIL_domain"/>
</dbReference>
<dbReference type="PANTHER" id="PTHR43166">
    <property type="entry name" value="AMINO ACID IMPORT ATP-BINDING PROTEIN"/>
    <property type="match status" value="1"/>
</dbReference>
<dbReference type="GO" id="GO:0006865">
    <property type="term" value="P:amino acid transport"/>
    <property type="evidence" value="ECO:0007669"/>
    <property type="project" value="UniProtKB-KW"/>
</dbReference>
<dbReference type="Pfam" id="PF00005">
    <property type="entry name" value="ABC_tran"/>
    <property type="match status" value="1"/>
</dbReference>
<dbReference type="PROSITE" id="PS50893">
    <property type="entry name" value="ABC_TRANSPORTER_2"/>
    <property type="match status" value="1"/>
</dbReference>
<keyword evidence="6" id="KW-0029">Amino-acid transport</keyword>
<dbReference type="STRING" id="33036.HMPREF3200_01659"/>
<keyword evidence="2" id="KW-1003">Cell membrane</keyword>
<keyword evidence="10" id="KW-1185">Reference proteome</keyword>
<evidence type="ECO:0000256" key="5">
    <source>
        <dbReference type="ARBA" id="ARBA00022967"/>
    </source>
</evidence>
<dbReference type="InterPro" id="IPR003439">
    <property type="entry name" value="ABC_transporter-like_ATP-bd"/>
</dbReference>
<organism evidence="9 10">
    <name type="scientific">Anaerococcus tetradius</name>
    <dbReference type="NCBI Taxonomy" id="33036"/>
    <lineage>
        <taxon>Bacteria</taxon>
        <taxon>Bacillati</taxon>
        <taxon>Bacillota</taxon>
        <taxon>Tissierellia</taxon>
        <taxon>Tissierellales</taxon>
        <taxon>Peptoniphilaceae</taxon>
        <taxon>Anaerococcus</taxon>
    </lineage>
</organism>
<gene>
    <name evidence="9" type="ORF">HMPREF3200_01659</name>
</gene>
<reference evidence="10" key="1">
    <citation type="submission" date="2016-01" db="EMBL/GenBank/DDBJ databases">
        <authorList>
            <person name="Mitreva M."/>
            <person name="Pepin K.H."/>
            <person name="Mihindukulasuriya K.A."/>
            <person name="Fulton R."/>
            <person name="Fronick C."/>
            <person name="O'Laughlin M."/>
            <person name="Miner T."/>
            <person name="Herter B."/>
            <person name="Rosa B.A."/>
            <person name="Cordes M."/>
            <person name="Tomlinson C."/>
            <person name="Wollam A."/>
            <person name="Palsikar V.B."/>
            <person name="Mardis E.R."/>
            <person name="Wilson R.K."/>
        </authorList>
    </citation>
    <scope>NUCLEOTIDE SEQUENCE [LARGE SCALE GENOMIC DNA]</scope>
    <source>
        <strain evidence="10">MJR8151</strain>
    </source>
</reference>
<dbReference type="InterPro" id="IPR045865">
    <property type="entry name" value="ACT-like_dom_sf"/>
</dbReference>
<feature type="domain" description="ABC transporter" evidence="8">
    <location>
        <begin position="2"/>
        <end position="238"/>
    </location>
</feature>
<dbReference type="SUPFAM" id="SSF52540">
    <property type="entry name" value="P-loop containing nucleoside triphosphate hydrolases"/>
    <property type="match status" value="1"/>
</dbReference>
<keyword evidence="5" id="KW-1278">Translocase</keyword>
<dbReference type="Gene3D" id="3.30.70.260">
    <property type="match status" value="1"/>
</dbReference>
<dbReference type="SMART" id="SM00382">
    <property type="entry name" value="AAA"/>
    <property type="match status" value="1"/>
</dbReference>
<evidence type="ECO:0000313" key="9">
    <source>
        <dbReference type="EMBL" id="KWZ76706.1"/>
    </source>
</evidence>
<dbReference type="PANTHER" id="PTHR43166:SF30">
    <property type="entry name" value="METHIONINE IMPORT ATP-BINDING PROTEIN METN"/>
    <property type="match status" value="1"/>
</dbReference>
<evidence type="ECO:0000256" key="7">
    <source>
        <dbReference type="ARBA" id="ARBA00023136"/>
    </source>
</evidence>
<dbReference type="Gene3D" id="3.40.50.300">
    <property type="entry name" value="P-loop containing nucleotide triphosphate hydrolases"/>
    <property type="match status" value="1"/>
</dbReference>
<evidence type="ECO:0000256" key="3">
    <source>
        <dbReference type="ARBA" id="ARBA00022741"/>
    </source>
</evidence>
<dbReference type="GO" id="GO:0005524">
    <property type="term" value="F:ATP binding"/>
    <property type="evidence" value="ECO:0007669"/>
    <property type="project" value="UniProtKB-KW"/>
</dbReference>
<keyword evidence="4 9" id="KW-0067">ATP-binding</keyword>
<evidence type="ECO:0000256" key="4">
    <source>
        <dbReference type="ARBA" id="ARBA00022840"/>
    </source>
</evidence>
<evidence type="ECO:0000256" key="1">
    <source>
        <dbReference type="ARBA" id="ARBA00022448"/>
    </source>
</evidence>
<dbReference type="EMBL" id="LRPM01000071">
    <property type="protein sequence ID" value="KWZ76706.1"/>
    <property type="molecule type" value="Genomic_DNA"/>
</dbReference>
<dbReference type="OrthoDB" id="9802264at2"/>
<keyword evidence="1" id="KW-0813">Transport</keyword>
<dbReference type="Pfam" id="PF09383">
    <property type="entry name" value="NIL"/>
    <property type="match status" value="1"/>
</dbReference>
<dbReference type="Proteomes" id="UP000070383">
    <property type="component" value="Unassembled WGS sequence"/>
</dbReference>
<keyword evidence="3" id="KW-0547">Nucleotide-binding</keyword>
<dbReference type="RefSeq" id="WP_004837424.1">
    <property type="nucleotide sequence ID" value="NZ_CAMPNK010000003.1"/>
</dbReference>
<dbReference type="InterPro" id="IPR027417">
    <property type="entry name" value="P-loop_NTPase"/>
</dbReference>
<evidence type="ECO:0000256" key="6">
    <source>
        <dbReference type="ARBA" id="ARBA00022970"/>
    </source>
</evidence>
<dbReference type="PATRIC" id="fig|33036.3.peg.1642"/>
<keyword evidence="7" id="KW-0472">Membrane</keyword>